<protein>
    <recommendedName>
        <fullName evidence="4">Alpha/beta hydrolase</fullName>
    </recommendedName>
</protein>
<organism evidence="2 3">
    <name type="scientific">Sinosporangium siamense</name>
    <dbReference type="NCBI Taxonomy" id="1367973"/>
    <lineage>
        <taxon>Bacteria</taxon>
        <taxon>Bacillati</taxon>
        <taxon>Actinomycetota</taxon>
        <taxon>Actinomycetes</taxon>
        <taxon>Streptosporangiales</taxon>
        <taxon>Streptosporangiaceae</taxon>
        <taxon>Sinosporangium</taxon>
    </lineage>
</organism>
<dbReference type="InterPro" id="IPR029058">
    <property type="entry name" value="AB_hydrolase_fold"/>
</dbReference>
<dbReference type="GO" id="GO:0016829">
    <property type="term" value="F:lyase activity"/>
    <property type="evidence" value="ECO:0007669"/>
    <property type="project" value="InterPro"/>
</dbReference>
<evidence type="ECO:0000313" key="3">
    <source>
        <dbReference type="Proteomes" id="UP000606172"/>
    </source>
</evidence>
<gene>
    <name evidence="2" type="ORF">Ssi02_21060</name>
</gene>
<dbReference type="Pfam" id="PF06314">
    <property type="entry name" value="ADC"/>
    <property type="match status" value="1"/>
</dbReference>
<sequence length="765" mass="81622">MSVDDRTSPRARIGKTGSLPDAQADVPGPPAPGGGQEPHHADANLVEAGESGTYIGDLETVGAVAAEIAKAADEIRGVATRLTATIARFGLATASMRSARSGLAAQRALLRAAVSGRGLGHAFTGGKIGASAGRVGGWVGRESLAVMVAVTSLRLRIAAVAKAHPECHTDPAVRRLIDAVSNDRSIEAMRALRRLIKDRGVQDALTRIAPIYIELLAINALLDENPSNDESGWSIAAGRPITSEPLLGVSVNAVCRWDVGDGSAQRVDLTPAELGKLSHEGTVNGFLRNIAVVGNTGRIYMQEFEGPDGVNRYVALIPGMQCGMPRNDSPQDLVGAWRNTLMNESPYTRAVAKAIEDFGVPDGAEIAVVGHSEGGAAAMNLAQDPAFHERFTLTHAIAIGSPVDFKKPPSHVFVATITNQHDIIPSLDGQGPGSPFHFHPDWYVVDYTDTTHEFPVCHGAWHYLDNLEYDLHEARDHINAALAAYQGTVVRGQAYRVFDEVRSPEGFPFLHVATSPTETAEGSVDMPVRCSDGTAVTAFFHADARVARELLTGTGLRPALIGGGAVVVVLPRAYRQSSVGAFQETAVAIVVHDPWRPRPLLVWTELLRRADRRRSGLRVLDLAMDNPVAPGLAYEIWGYPAFPSQVTVETGGSGFTGRTIAVSVRDGGRPVMELSGRLGPWLPFPELDVVTYSTRGDTTLRSLVDTHGMLRLHPFTGVRLRATGEHPMADRLRALGLSGARPFLVLSTDRMQARLGAGAPVVLPS</sequence>
<accession>A0A919V4E8</accession>
<proteinExistence type="predicted"/>
<feature type="region of interest" description="Disordered" evidence="1">
    <location>
        <begin position="1"/>
        <end position="41"/>
    </location>
</feature>
<dbReference type="RefSeq" id="WP_204024228.1">
    <property type="nucleotide sequence ID" value="NZ_BOOW01000012.1"/>
</dbReference>
<evidence type="ECO:0000256" key="1">
    <source>
        <dbReference type="SAM" id="MobiDB-lite"/>
    </source>
</evidence>
<evidence type="ECO:0000313" key="2">
    <source>
        <dbReference type="EMBL" id="GII91875.1"/>
    </source>
</evidence>
<dbReference type="Proteomes" id="UP000606172">
    <property type="component" value="Unassembled WGS sequence"/>
</dbReference>
<dbReference type="SUPFAM" id="SSF160104">
    <property type="entry name" value="Acetoacetate decarboxylase-like"/>
    <property type="match status" value="1"/>
</dbReference>
<dbReference type="Gene3D" id="2.40.400.10">
    <property type="entry name" value="Acetoacetate decarboxylase-like"/>
    <property type="match status" value="1"/>
</dbReference>
<dbReference type="InterPro" id="IPR010451">
    <property type="entry name" value="Acetoacetate_decarboxylase"/>
</dbReference>
<dbReference type="InterPro" id="IPR023375">
    <property type="entry name" value="ADC_dom_sf"/>
</dbReference>
<reference evidence="2" key="1">
    <citation type="submission" date="2021-01" db="EMBL/GenBank/DDBJ databases">
        <title>Whole genome shotgun sequence of Sinosporangium siamense NBRC 109515.</title>
        <authorList>
            <person name="Komaki H."/>
            <person name="Tamura T."/>
        </authorList>
    </citation>
    <scope>NUCLEOTIDE SEQUENCE</scope>
    <source>
        <strain evidence="2">NBRC 109515</strain>
    </source>
</reference>
<dbReference type="EMBL" id="BOOW01000012">
    <property type="protein sequence ID" value="GII91875.1"/>
    <property type="molecule type" value="Genomic_DNA"/>
</dbReference>
<evidence type="ECO:0008006" key="4">
    <source>
        <dbReference type="Google" id="ProtNLM"/>
    </source>
</evidence>
<dbReference type="SUPFAM" id="SSF53474">
    <property type="entry name" value="alpha/beta-Hydrolases"/>
    <property type="match status" value="1"/>
</dbReference>
<dbReference type="AlphaFoldDB" id="A0A919V4E8"/>
<comment type="caution">
    <text evidence="2">The sequence shown here is derived from an EMBL/GenBank/DDBJ whole genome shotgun (WGS) entry which is preliminary data.</text>
</comment>
<keyword evidence="3" id="KW-1185">Reference proteome</keyword>
<name>A0A919V4E8_9ACTN</name>
<dbReference type="Gene3D" id="3.40.50.1820">
    <property type="entry name" value="alpha/beta hydrolase"/>
    <property type="match status" value="1"/>
</dbReference>